<feature type="signal peptide" evidence="2">
    <location>
        <begin position="1"/>
        <end position="22"/>
    </location>
</feature>
<dbReference type="RefSeq" id="WP_078318088.1">
    <property type="nucleotide sequence ID" value="NZ_MUYV01000010.1"/>
</dbReference>
<organism evidence="3 4">
    <name type="scientific">Moraxella porci DSM 25326</name>
    <dbReference type="NCBI Taxonomy" id="573983"/>
    <lineage>
        <taxon>Bacteria</taxon>
        <taxon>Pseudomonadati</taxon>
        <taxon>Pseudomonadota</taxon>
        <taxon>Gammaproteobacteria</taxon>
        <taxon>Moraxellales</taxon>
        <taxon>Moraxellaceae</taxon>
        <taxon>Moraxella</taxon>
    </lineage>
</organism>
<feature type="compositionally biased region" description="Basic and acidic residues" evidence="1">
    <location>
        <begin position="100"/>
        <end position="118"/>
    </location>
</feature>
<dbReference type="InterPro" id="IPR007446">
    <property type="entry name" value="PilP"/>
</dbReference>
<feature type="chain" id="PRO_5012571826" description="Pilus assembly protein PilP" evidence="2">
    <location>
        <begin position="23"/>
        <end position="232"/>
    </location>
</feature>
<dbReference type="EMBL" id="MUYV01000010">
    <property type="protein sequence ID" value="OOS24318.1"/>
    <property type="molecule type" value="Genomic_DNA"/>
</dbReference>
<dbReference type="PROSITE" id="PS51257">
    <property type="entry name" value="PROKAR_LIPOPROTEIN"/>
    <property type="match status" value="1"/>
</dbReference>
<evidence type="ECO:0008006" key="5">
    <source>
        <dbReference type="Google" id="ProtNLM"/>
    </source>
</evidence>
<evidence type="ECO:0000256" key="2">
    <source>
        <dbReference type="SAM" id="SignalP"/>
    </source>
</evidence>
<sequence>MKLTWLYYLPCCVLLGVLTACGQDPAISADEKLSPITSQIPPPHKPMTEPAVVAPLVYQLAKDPFVNPYRTAPSSADTPNTPSAASDHTASRPSSQPDPDATKSNDSDVAKESNRPPVRESSAAIANHPSTHQPAPKGKRVRIDSSRVRQPLEHYDLQMLKYQGILSDHSRTMALIASPDGRIHEVMVGQYLGRHHGRVVDINADRIELAEAVLAEDGHYYHRQSMLTFIHK</sequence>
<dbReference type="Pfam" id="PF04351">
    <property type="entry name" value="PilP"/>
    <property type="match status" value="1"/>
</dbReference>
<feature type="compositionally biased region" description="Polar residues" evidence="1">
    <location>
        <begin position="72"/>
        <end position="97"/>
    </location>
</feature>
<comment type="caution">
    <text evidence="3">The sequence shown here is derived from an EMBL/GenBank/DDBJ whole genome shotgun (WGS) entry which is preliminary data.</text>
</comment>
<dbReference type="Proteomes" id="UP000190683">
    <property type="component" value="Unassembled WGS sequence"/>
</dbReference>
<protein>
    <recommendedName>
        <fullName evidence="5">Pilus assembly protein PilP</fullName>
    </recommendedName>
</protein>
<feature type="region of interest" description="Disordered" evidence="1">
    <location>
        <begin position="68"/>
        <end position="143"/>
    </location>
</feature>
<dbReference type="AlphaFoldDB" id="A0A1T0CPR2"/>
<evidence type="ECO:0000256" key="1">
    <source>
        <dbReference type="SAM" id="MobiDB-lite"/>
    </source>
</evidence>
<reference evidence="3 4" key="1">
    <citation type="submission" date="2017-02" db="EMBL/GenBank/DDBJ databases">
        <title>Draft genome sequence of Moraxella porci CCUG 54912T type strain.</title>
        <authorList>
            <person name="Salva-Serra F."/>
            <person name="Engstrom-Jakobsson H."/>
            <person name="Thorell K."/>
            <person name="Jaen-Luchoro D."/>
            <person name="Gonzales-Siles L."/>
            <person name="Karlsson R."/>
            <person name="Yazdan S."/>
            <person name="Boulund F."/>
            <person name="Johnning A."/>
            <person name="Engstrand L."/>
            <person name="Kristiansson E."/>
            <person name="Moore E."/>
        </authorList>
    </citation>
    <scope>NUCLEOTIDE SEQUENCE [LARGE SCALE GENOMIC DNA]</scope>
    <source>
        <strain evidence="3 4">CCUG 54912</strain>
    </source>
</reference>
<gene>
    <name evidence="3" type="ORF">B0681_07320</name>
</gene>
<evidence type="ECO:0000313" key="3">
    <source>
        <dbReference type="EMBL" id="OOS24318.1"/>
    </source>
</evidence>
<evidence type="ECO:0000313" key="4">
    <source>
        <dbReference type="Proteomes" id="UP000190683"/>
    </source>
</evidence>
<dbReference type="STRING" id="573983.B0681_07320"/>
<dbReference type="Gene3D" id="2.30.30.830">
    <property type="match status" value="1"/>
</dbReference>
<keyword evidence="4" id="KW-1185">Reference proteome</keyword>
<name>A0A1T0CPR2_9GAMM</name>
<proteinExistence type="predicted"/>
<accession>A0A1T0CPR2</accession>
<keyword evidence="2" id="KW-0732">Signal</keyword>